<comment type="caution">
    <text evidence="2">The sequence shown here is derived from an EMBL/GenBank/DDBJ whole genome shotgun (WGS) entry which is preliminary data.</text>
</comment>
<proteinExistence type="predicted"/>
<protein>
    <submittedName>
        <fullName evidence="2">Uncharacterized protein</fullName>
    </submittedName>
</protein>
<dbReference type="AlphaFoldDB" id="A0A511DZ92"/>
<dbReference type="OrthoDB" id="9938001at2"/>
<keyword evidence="3" id="KW-1185">Reference proteome</keyword>
<feature type="transmembrane region" description="Helical" evidence="1">
    <location>
        <begin position="12"/>
        <end position="30"/>
    </location>
</feature>
<reference evidence="2" key="1">
    <citation type="submission" date="2019-07" db="EMBL/GenBank/DDBJ databases">
        <title>Whole genome shotgun sequence of Lactobacillus kefiri NBRC 15888.</title>
        <authorList>
            <person name="Hosoyama A."/>
            <person name="Uohara A."/>
            <person name="Ohji S."/>
            <person name="Ichikawa N."/>
        </authorList>
    </citation>
    <scope>NUCLEOTIDE SEQUENCE [LARGE SCALE GENOMIC DNA]</scope>
    <source>
        <strain evidence="2">NBRC 15888</strain>
    </source>
</reference>
<evidence type="ECO:0000313" key="2">
    <source>
        <dbReference type="EMBL" id="GEL29433.1"/>
    </source>
</evidence>
<evidence type="ECO:0000313" key="3">
    <source>
        <dbReference type="Proteomes" id="UP000321893"/>
    </source>
</evidence>
<gene>
    <name evidence="2" type="ORF">LKE01_22530</name>
</gene>
<organism evidence="2 3">
    <name type="scientific">Lentilactobacillus kefiri</name>
    <name type="common">Lactobacillus kefiri</name>
    <dbReference type="NCBI Taxonomy" id="33962"/>
    <lineage>
        <taxon>Bacteria</taxon>
        <taxon>Bacillati</taxon>
        <taxon>Bacillota</taxon>
        <taxon>Bacilli</taxon>
        <taxon>Lactobacillales</taxon>
        <taxon>Lactobacillaceae</taxon>
        <taxon>Lentilactobacillus</taxon>
    </lineage>
</organism>
<sequence>MTALKIKKRISLIGFGISVVILYMLLYYLYNVYLNIIYFALAFALVQFTKVNHPLNNRIYRFIKEHKK</sequence>
<accession>A0A511DZ92</accession>
<evidence type="ECO:0000256" key="1">
    <source>
        <dbReference type="SAM" id="Phobius"/>
    </source>
</evidence>
<keyword evidence="1" id="KW-0812">Transmembrane</keyword>
<dbReference type="Proteomes" id="UP000321893">
    <property type="component" value="Unassembled WGS sequence"/>
</dbReference>
<dbReference type="EMBL" id="BJVK01000060">
    <property type="protein sequence ID" value="GEL29433.1"/>
    <property type="molecule type" value="Genomic_DNA"/>
</dbReference>
<name>A0A511DZ92_LENKE</name>
<keyword evidence="1" id="KW-0472">Membrane</keyword>
<keyword evidence="1" id="KW-1133">Transmembrane helix</keyword>